<evidence type="ECO:0000256" key="13">
    <source>
        <dbReference type="ARBA" id="ARBA00045247"/>
    </source>
</evidence>
<feature type="compositionally biased region" description="Low complexity" evidence="16">
    <location>
        <begin position="281"/>
        <end position="299"/>
    </location>
</feature>
<dbReference type="KEGG" id="csyr:103262509"/>
<comment type="similarity">
    <text evidence="3 15">Belongs to the syndecan proteoglycan family.</text>
</comment>
<keyword evidence="11 15" id="KW-0325">Glycoprotein</keyword>
<feature type="region of interest" description="Disordered" evidence="16">
    <location>
        <begin position="222"/>
        <end position="358"/>
    </location>
</feature>
<dbReference type="GO" id="GO:0005576">
    <property type="term" value="C:extracellular region"/>
    <property type="evidence" value="ECO:0007669"/>
    <property type="project" value="UniProtKB-SubCell"/>
</dbReference>
<feature type="domain" description="Neurexin/syndecan/glycophorin C" evidence="18">
    <location>
        <begin position="420"/>
        <end position="438"/>
    </location>
</feature>
<evidence type="ECO:0000259" key="18">
    <source>
        <dbReference type="SMART" id="SM00294"/>
    </source>
</evidence>
<dbReference type="OrthoDB" id="10044468at2759"/>
<dbReference type="RefSeq" id="XP_021569088.1">
    <property type="nucleotide sequence ID" value="XM_021713413.1"/>
</dbReference>
<dbReference type="Proteomes" id="UP000189704">
    <property type="component" value="Unplaced"/>
</dbReference>
<comment type="subunit">
    <text evidence="14">Interacts with CDCP1. Interacts (via C-terminus) with TIAM1 (via PDZ domain). Interacts with MDK.</text>
</comment>
<dbReference type="GeneID" id="103262509"/>
<dbReference type="Pfam" id="PF01034">
    <property type="entry name" value="Syndecan"/>
    <property type="match status" value="1"/>
</dbReference>
<evidence type="ECO:0000313" key="19">
    <source>
        <dbReference type="Proteomes" id="UP000189704"/>
    </source>
</evidence>
<dbReference type="CTD" id="6382"/>
<evidence type="ECO:0000256" key="8">
    <source>
        <dbReference type="ARBA" id="ARBA00022974"/>
    </source>
</evidence>
<dbReference type="InterPro" id="IPR003585">
    <property type="entry name" value="Neurexin-like"/>
</dbReference>
<keyword evidence="4" id="KW-0964">Secreted</keyword>
<evidence type="ECO:0000256" key="10">
    <source>
        <dbReference type="ARBA" id="ARBA00023136"/>
    </source>
</evidence>
<keyword evidence="19" id="KW-1185">Reference proteome</keyword>
<reference evidence="20" key="1">
    <citation type="submission" date="2025-08" db="UniProtKB">
        <authorList>
            <consortium name="RefSeq"/>
        </authorList>
    </citation>
    <scope>IDENTIFICATION</scope>
</reference>
<evidence type="ECO:0000256" key="9">
    <source>
        <dbReference type="ARBA" id="ARBA00022989"/>
    </source>
</evidence>
<evidence type="ECO:0000256" key="6">
    <source>
        <dbReference type="ARBA" id="ARBA00022692"/>
    </source>
</evidence>
<feature type="region of interest" description="Disordered" evidence="16">
    <location>
        <begin position="16"/>
        <end position="43"/>
    </location>
</feature>
<dbReference type="GO" id="GO:0009986">
    <property type="term" value="C:cell surface"/>
    <property type="evidence" value="ECO:0007669"/>
    <property type="project" value="TreeGrafter"/>
</dbReference>
<evidence type="ECO:0000256" key="11">
    <source>
        <dbReference type="ARBA" id="ARBA00023180"/>
    </source>
</evidence>
<evidence type="ECO:0000256" key="16">
    <source>
        <dbReference type="SAM" id="MobiDB-lite"/>
    </source>
</evidence>
<keyword evidence="5" id="KW-0597">Phosphoprotein</keyword>
<keyword evidence="9 17" id="KW-1133">Transmembrane helix</keyword>
<keyword evidence="12 15" id="KW-0357">Heparan sulfate</keyword>
<dbReference type="PANTHER" id="PTHR10915:SF5">
    <property type="entry name" value="SYNDECAN-1"/>
    <property type="match status" value="1"/>
</dbReference>
<keyword evidence="6 15" id="KW-0812">Transmembrane</keyword>
<dbReference type="PROSITE" id="PS00964">
    <property type="entry name" value="SYNDECAN"/>
    <property type="match status" value="1"/>
</dbReference>
<accession>A0A3Q0E504</accession>
<dbReference type="GO" id="GO:0016477">
    <property type="term" value="P:cell migration"/>
    <property type="evidence" value="ECO:0007669"/>
    <property type="project" value="TreeGrafter"/>
</dbReference>
<keyword evidence="8 15" id="KW-0654">Proteoglycan</keyword>
<comment type="function">
    <text evidence="13">Cell surface proteoglycan that contains both heparan sulfate and chondroitin sulfate and that links the cytoskeleton to the interstitial matrix. Regulates exosome biogenesis in concert with SDCBP and PDCD6IP. Able to induce its own expression in dental mesenchymal cells and also in the neighboring dental epithelial cells via an MSX1-mediated pathway.</text>
</comment>
<dbReference type="InterPro" id="IPR027789">
    <property type="entry name" value="Syndecan/Neurexin_dom"/>
</dbReference>
<dbReference type="STRING" id="1868482.ENSTSYP00000028620"/>
<evidence type="ECO:0000256" key="4">
    <source>
        <dbReference type="ARBA" id="ARBA00022525"/>
    </source>
</evidence>
<comment type="subcellular location">
    <subcellularLocation>
        <location evidence="1 15">Membrane</location>
        <topology evidence="1 15">Single-pass type I membrane protein</topology>
    </subcellularLocation>
    <subcellularLocation>
        <location evidence="2">Secreted</location>
        <location evidence="2">Extracellular exosome</location>
    </subcellularLocation>
</comment>
<dbReference type="InterPro" id="IPR001050">
    <property type="entry name" value="Syndecan"/>
</dbReference>
<feature type="compositionally biased region" description="Polar residues" evidence="16">
    <location>
        <begin position="269"/>
        <end position="280"/>
    </location>
</feature>
<gene>
    <name evidence="20" type="primary">SDC1</name>
</gene>
<evidence type="ECO:0000256" key="7">
    <source>
        <dbReference type="ARBA" id="ARBA00022729"/>
    </source>
</evidence>
<evidence type="ECO:0000256" key="2">
    <source>
        <dbReference type="ARBA" id="ARBA00004550"/>
    </source>
</evidence>
<evidence type="ECO:0000256" key="1">
    <source>
        <dbReference type="ARBA" id="ARBA00004479"/>
    </source>
</evidence>
<evidence type="ECO:0000256" key="15">
    <source>
        <dbReference type="RuleBase" id="RU000649"/>
    </source>
</evidence>
<dbReference type="GO" id="GO:0016020">
    <property type="term" value="C:membrane"/>
    <property type="evidence" value="ECO:0007669"/>
    <property type="project" value="UniProtKB-SubCell"/>
</dbReference>
<keyword evidence="10 17" id="KW-0472">Membrane</keyword>
<evidence type="ECO:0000256" key="3">
    <source>
        <dbReference type="ARBA" id="ARBA00005343"/>
    </source>
</evidence>
<feature type="compositionally biased region" description="Basic and acidic residues" evidence="16">
    <location>
        <begin position="301"/>
        <end position="312"/>
    </location>
</feature>
<dbReference type="InterPro" id="IPR030479">
    <property type="entry name" value="Syndecan_CS"/>
</dbReference>
<feature type="region of interest" description="Disordered" evidence="16">
    <location>
        <begin position="177"/>
        <end position="203"/>
    </location>
</feature>
<dbReference type="PANTHER" id="PTHR10915">
    <property type="entry name" value="SYNDECAN"/>
    <property type="match status" value="1"/>
</dbReference>
<feature type="compositionally biased region" description="Acidic residues" evidence="16">
    <location>
        <begin position="180"/>
        <end position="190"/>
    </location>
</feature>
<organism evidence="19 20">
    <name type="scientific">Carlito syrichta</name>
    <name type="common">Philippine tarsier</name>
    <name type="synonym">Tarsius syrichta</name>
    <dbReference type="NCBI Taxonomy" id="1868482"/>
    <lineage>
        <taxon>Eukaryota</taxon>
        <taxon>Metazoa</taxon>
        <taxon>Chordata</taxon>
        <taxon>Craniata</taxon>
        <taxon>Vertebrata</taxon>
        <taxon>Euteleostomi</taxon>
        <taxon>Mammalia</taxon>
        <taxon>Eutheria</taxon>
        <taxon>Euarchontoglires</taxon>
        <taxon>Primates</taxon>
        <taxon>Haplorrhini</taxon>
        <taxon>Tarsiiformes</taxon>
        <taxon>Tarsiidae</taxon>
        <taxon>Carlito</taxon>
    </lineage>
</organism>
<evidence type="ECO:0000256" key="12">
    <source>
        <dbReference type="ARBA" id="ARBA00023207"/>
    </source>
</evidence>
<dbReference type="SMART" id="SM00294">
    <property type="entry name" value="4.1m"/>
    <property type="match status" value="1"/>
</dbReference>
<sequence length="455" mass="47714">MSGGALRLIPYGESLEEPSHHELQTKGAPGEGTLFSGDADKAGPGCREDPFLCASSKRNMTFLPEDEGIPVGFTAMVYTRLEPWLAAELVHRTLMLLGALSLNHWTRSRDLSGDLPSPSPQSLAHLACLEVASLNPGSSGIVPGALKSGTGSAFGPQSFLADGPQDLILSQIVATNVPPEDQDSSGDDSDNFSGSGAGALRDITLSQQTPSTWKDMWLLTATPTAPEPTGPEAPATSTSVQLAGEGQEEGKPVVLSETEPDLTAREQEATLTPRETTQLPTTHQASTARATTAQAPATSHPNKDMQPGHHETSAPAGPGQADPHTPSVEDRGPSATEKAVEDGTSNQLPAGEGSGEQDFTFEISGENTAVVAVESDHRNQPPVDQGASQGLLDRKEVLGGVIAGGLVGLIFAVCLVGFMLYRMKKKDEGSYSLEEPKQANGGAYQKPTKQEEFYA</sequence>
<name>A0A3Q0E504_CARSF</name>
<evidence type="ECO:0000256" key="5">
    <source>
        <dbReference type="ARBA" id="ARBA00022553"/>
    </source>
</evidence>
<evidence type="ECO:0000256" key="17">
    <source>
        <dbReference type="SAM" id="Phobius"/>
    </source>
</evidence>
<keyword evidence="7" id="KW-0732">Signal</keyword>
<dbReference type="AlphaFoldDB" id="A0A3Q0E504"/>
<proteinExistence type="inferred from homology"/>
<evidence type="ECO:0000313" key="20">
    <source>
        <dbReference type="RefSeq" id="XP_021569088.1"/>
    </source>
</evidence>
<feature type="region of interest" description="Disordered" evidence="16">
    <location>
        <begin position="429"/>
        <end position="455"/>
    </location>
</feature>
<protein>
    <recommendedName>
        <fullName evidence="15">Syndecan</fullName>
    </recommendedName>
</protein>
<evidence type="ECO:0000256" key="14">
    <source>
        <dbReference type="ARBA" id="ARBA00046939"/>
    </source>
</evidence>
<feature type="transmembrane region" description="Helical" evidence="17">
    <location>
        <begin position="397"/>
        <end position="421"/>
    </location>
</feature>